<evidence type="ECO:0000313" key="2">
    <source>
        <dbReference type="Proteomes" id="UP001162162"/>
    </source>
</evidence>
<accession>A0AAV8ZCL3</accession>
<dbReference type="Proteomes" id="UP001162162">
    <property type="component" value="Unassembled WGS sequence"/>
</dbReference>
<organism evidence="1 2">
    <name type="scientific">Aromia moschata</name>
    <dbReference type="NCBI Taxonomy" id="1265417"/>
    <lineage>
        <taxon>Eukaryota</taxon>
        <taxon>Metazoa</taxon>
        <taxon>Ecdysozoa</taxon>
        <taxon>Arthropoda</taxon>
        <taxon>Hexapoda</taxon>
        <taxon>Insecta</taxon>
        <taxon>Pterygota</taxon>
        <taxon>Neoptera</taxon>
        <taxon>Endopterygota</taxon>
        <taxon>Coleoptera</taxon>
        <taxon>Polyphaga</taxon>
        <taxon>Cucujiformia</taxon>
        <taxon>Chrysomeloidea</taxon>
        <taxon>Cerambycidae</taxon>
        <taxon>Cerambycinae</taxon>
        <taxon>Callichromatini</taxon>
        <taxon>Aromia</taxon>
    </lineage>
</organism>
<comment type="caution">
    <text evidence="1">The sequence shown here is derived from an EMBL/GenBank/DDBJ whole genome shotgun (WGS) entry which is preliminary data.</text>
</comment>
<dbReference type="EMBL" id="JAPWTK010000004">
    <property type="protein sequence ID" value="KAJ8961668.1"/>
    <property type="molecule type" value="Genomic_DNA"/>
</dbReference>
<keyword evidence="2" id="KW-1185">Reference proteome</keyword>
<sequence length="118" mass="13135">MGGNQSAWTQEGHIYNESGKYAITQGKLRSNIQSSRMGRAYYDIQRVPSRYQARRSQHLLGNLCILPELAARAMTPITKFLEKGGDVTQGEIPQYHHGRSAGSSNMDSVIDETAEMMS</sequence>
<gene>
    <name evidence="1" type="ORF">NQ318_021266</name>
</gene>
<evidence type="ECO:0000313" key="1">
    <source>
        <dbReference type="EMBL" id="KAJ8961668.1"/>
    </source>
</evidence>
<dbReference type="AlphaFoldDB" id="A0AAV8ZCL3"/>
<name>A0AAV8ZCL3_9CUCU</name>
<reference evidence="1" key="1">
    <citation type="journal article" date="2023" name="Insect Mol. Biol.">
        <title>Genome sequencing provides insights into the evolution of gene families encoding plant cell wall-degrading enzymes in longhorned beetles.</title>
        <authorList>
            <person name="Shin N.R."/>
            <person name="Okamura Y."/>
            <person name="Kirsch R."/>
            <person name="Pauchet Y."/>
        </authorList>
    </citation>
    <scope>NUCLEOTIDE SEQUENCE</scope>
    <source>
        <strain evidence="1">AMC_N1</strain>
    </source>
</reference>
<protein>
    <submittedName>
        <fullName evidence="1">Uncharacterized protein</fullName>
    </submittedName>
</protein>
<proteinExistence type="predicted"/>